<dbReference type="Proteomes" id="UP000216998">
    <property type="component" value="Unassembled WGS sequence"/>
</dbReference>
<gene>
    <name evidence="5" type="ORF">CHU95_19010</name>
</gene>
<dbReference type="GO" id="GO:0006281">
    <property type="term" value="P:DNA repair"/>
    <property type="evidence" value="ECO:0007669"/>
    <property type="project" value="TreeGrafter"/>
</dbReference>
<accession>A0A255YW08</accession>
<dbReference type="AlphaFoldDB" id="A0A255YW08"/>
<dbReference type="InterPro" id="IPR050155">
    <property type="entry name" value="HAD-like_hydrolase_sf"/>
</dbReference>
<name>A0A255YW08_9PROT</name>
<evidence type="ECO:0000256" key="3">
    <source>
        <dbReference type="ARBA" id="ARBA00006171"/>
    </source>
</evidence>
<organism evidence="5 6">
    <name type="scientific">Niveispirillum lacus</name>
    <dbReference type="NCBI Taxonomy" id="1981099"/>
    <lineage>
        <taxon>Bacteria</taxon>
        <taxon>Pseudomonadati</taxon>
        <taxon>Pseudomonadota</taxon>
        <taxon>Alphaproteobacteria</taxon>
        <taxon>Rhodospirillales</taxon>
        <taxon>Azospirillaceae</taxon>
        <taxon>Niveispirillum</taxon>
    </lineage>
</organism>
<dbReference type="OrthoDB" id="9782449at2"/>
<dbReference type="PANTHER" id="PTHR43434">
    <property type="entry name" value="PHOSPHOGLYCOLATE PHOSPHATASE"/>
    <property type="match status" value="1"/>
</dbReference>
<evidence type="ECO:0000313" key="6">
    <source>
        <dbReference type="Proteomes" id="UP000216998"/>
    </source>
</evidence>
<sequence>MTLDHPAPPFDRLPRAILFDWDNTLISNWRCVHASVNAALRAFDKPEWTLEESYGRIRKSLRDSFPEIFGEEWPRARDIFYAHFEANHLTHTDVLEGATEMLRILHGLGIRLGVVSNKTGRFLRAEAEMLGWAPLFVALVGATDAAADKPDPAPVHLALKPMGFEPGPDIWFVGDADVDMEIAHRTGLTPILVGDTPHVGDGLDRFPPALCLDGCAAISSLVKRIAATISTDIRTVG</sequence>
<dbReference type="InterPro" id="IPR041492">
    <property type="entry name" value="HAD_2"/>
</dbReference>
<evidence type="ECO:0000256" key="1">
    <source>
        <dbReference type="ARBA" id="ARBA00000830"/>
    </source>
</evidence>
<dbReference type="EC" id="3.1.3.18" evidence="4"/>
<reference evidence="5 6" key="1">
    <citation type="submission" date="2017-07" db="EMBL/GenBank/DDBJ databases">
        <title>Niveispirillum cyanobacteriorum sp. nov., isolated from cyanobacterial aggregates in a eutrophic lake.</title>
        <authorList>
            <person name="Cai H."/>
        </authorList>
    </citation>
    <scope>NUCLEOTIDE SEQUENCE [LARGE SCALE GENOMIC DNA]</scope>
    <source>
        <strain evidence="6">TH1-14</strain>
    </source>
</reference>
<dbReference type="PANTHER" id="PTHR43434:SF1">
    <property type="entry name" value="PHOSPHOGLYCOLATE PHOSPHATASE"/>
    <property type="match status" value="1"/>
</dbReference>
<keyword evidence="5" id="KW-0378">Hydrolase</keyword>
<comment type="caution">
    <text evidence="5">The sequence shown here is derived from an EMBL/GenBank/DDBJ whole genome shotgun (WGS) entry which is preliminary data.</text>
</comment>
<evidence type="ECO:0000256" key="2">
    <source>
        <dbReference type="ARBA" id="ARBA00004818"/>
    </source>
</evidence>
<dbReference type="SFLD" id="SFLDG01129">
    <property type="entry name" value="C1.5:_HAD__Beta-PGM__Phosphata"/>
    <property type="match status" value="1"/>
</dbReference>
<dbReference type="GO" id="GO:0005829">
    <property type="term" value="C:cytosol"/>
    <property type="evidence" value="ECO:0007669"/>
    <property type="project" value="TreeGrafter"/>
</dbReference>
<dbReference type="GO" id="GO:0008967">
    <property type="term" value="F:phosphoglycolate phosphatase activity"/>
    <property type="evidence" value="ECO:0007669"/>
    <property type="project" value="UniProtKB-EC"/>
</dbReference>
<proteinExistence type="inferred from homology"/>
<protein>
    <recommendedName>
        <fullName evidence="4">phosphoglycolate phosphatase</fullName>
        <ecNumber evidence="4">3.1.3.18</ecNumber>
    </recommendedName>
</protein>
<dbReference type="RefSeq" id="WP_094457868.1">
    <property type="nucleotide sequence ID" value="NZ_NOXU01000031.1"/>
</dbReference>
<comment type="similarity">
    <text evidence="3">Belongs to the HAD-like hydrolase superfamily. CbbY/CbbZ/Gph/YieH family.</text>
</comment>
<dbReference type="SFLD" id="SFLDS00003">
    <property type="entry name" value="Haloacid_Dehalogenase"/>
    <property type="match status" value="1"/>
</dbReference>
<dbReference type="Pfam" id="PF13419">
    <property type="entry name" value="HAD_2"/>
    <property type="match status" value="1"/>
</dbReference>
<dbReference type="InterPro" id="IPR036412">
    <property type="entry name" value="HAD-like_sf"/>
</dbReference>
<dbReference type="Gene3D" id="3.40.50.1000">
    <property type="entry name" value="HAD superfamily/HAD-like"/>
    <property type="match status" value="1"/>
</dbReference>
<comment type="pathway">
    <text evidence="2">Organic acid metabolism; glycolate biosynthesis; glycolate from 2-phosphoglycolate: step 1/1.</text>
</comment>
<dbReference type="SUPFAM" id="SSF56784">
    <property type="entry name" value="HAD-like"/>
    <property type="match status" value="1"/>
</dbReference>
<dbReference type="Gene3D" id="1.10.150.730">
    <property type="match status" value="1"/>
</dbReference>
<dbReference type="InterPro" id="IPR023214">
    <property type="entry name" value="HAD_sf"/>
</dbReference>
<dbReference type="EMBL" id="NOXU01000031">
    <property type="protein sequence ID" value="OYQ32835.1"/>
    <property type="molecule type" value="Genomic_DNA"/>
</dbReference>
<evidence type="ECO:0000313" key="5">
    <source>
        <dbReference type="EMBL" id="OYQ32835.1"/>
    </source>
</evidence>
<keyword evidence="6" id="KW-1185">Reference proteome</keyword>
<comment type="catalytic activity">
    <reaction evidence="1">
        <text>2-phosphoglycolate + H2O = glycolate + phosphate</text>
        <dbReference type="Rhea" id="RHEA:14369"/>
        <dbReference type="ChEBI" id="CHEBI:15377"/>
        <dbReference type="ChEBI" id="CHEBI:29805"/>
        <dbReference type="ChEBI" id="CHEBI:43474"/>
        <dbReference type="ChEBI" id="CHEBI:58033"/>
        <dbReference type="EC" id="3.1.3.18"/>
    </reaction>
</comment>
<evidence type="ECO:0000256" key="4">
    <source>
        <dbReference type="ARBA" id="ARBA00013078"/>
    </source>
</evidence>